<dbReference type="PROSITE" id="PS50016">
    <property type="entry name" value="ZF_PHD_2"/>
    <property type="match status" value="1"/>
</dbReference>
<dbReference type="AlphaFoldDB" id="A0AAV7I666"/>
<evidence type="ECO:0000256" key="7">
    <source>
        <dbReference type="SAM" id="MobiDB-lite"/>
    </source>
</evidence>
<dbReference type="GO" id="GO:0010468">
    <property type="term" value="P:regulation of gene expression"/>
    <property type="evidence" value="ECO:0007669"/>
    <property type="project" value="InterPro"/>
</dbReference>
<organism evidence="9 10">
    <name type="scientific">Cotesia glomerata</name>
    <name type="common">Lepidopteran parasitic wasp</name>
    <name type="synonym">Apanteles glomeratus</name>
    <dbReference type="NCBI Taxonomy" id="32391"/>
    <lineage>
        <taxon>Eukaryota</taxon>
        <taxon>Metazoa</taxon>
        <taxon>Ecdysozoa</taxon>
        <taxon>Arthropoda</taxon>
        <taxon>Hexapoda</taxon>
        <taxon>Insecta</taxon>
        <taxon>Pterygota</taxon>
        <taxon>Neoptera</taxon>
        <taxon>Endopterygota</taxon>
        <taxon>Hymenoptera</taxon>
        <taxon>Apocrita</taxon>
        <taxon>Ichneumonoidea</taxon>
        <taxon>Braconidae</taxon>
        <taxon>Microgastrinae</taxon>
        <taxon>Cotesia</taxon>
    </lineage>
</organism>
<dbReference type="PANTHER" id="PTHR15464:SF1">
    <property type="entry name" value="TRANSCRIPTION FACTOR 19"/>
    <property type="match status" value="1"/>
</dbReference>
<feature type="domain" description="PHD-type" evidence="8">
    <location>
        <begin position="194"/>
        <end position="249"/>
    </location>
</feature>
<keyword evidence="10" id="KW-1185">Reference proteome</keyword>
<dbReference type="GO" id="GO:0005654">
    <property type="term" value="C:nucleoplasm"/>
    <property type="evidence" value="ECO:0007669"/>
    <property type="project" value="UniProtKB-ARBA"/>
</dbReference>
<comment type="subcellular location">
    <subcellularLocation>
        <location evidence="1">Nucleus</location>
    </subcellularLocation>
</comment>
<evidence type="ECO:0000256" key="3">
    <source>
        <dbReference type="ARBA" id="ARBA00022771"/>
    </source>
</evidence>
<dbReference type="GO" id="GO:0032453">
    <property type="term" value="F:histone H3K4 demethylase activity"/>
    <property type="evidence" value="ECO:0007669"/>
    <property type="project" value="UniProtKB-ARBA"/>
</dbReference>
<feature type="compositionally biased region" description="Gly residues" evidence="7">
    <location>
        <begin position="126"/>
        <end position="136"/>
    </location>
</feature>
<feature type="region of interest" description="Disordered" evidence="7">
    <location>
        <begin position="75"/>
        <end position="136"/>
    </location>
</feature>
<evidence type="ECO:0000259" key="8">
    <source>
        <dbReference type="PROSITE" id="PS50016"/>
    </source>
</evidence>
<keyword evidence="3 6" id="KW-0863">Zinc-finger</keyword>
<keyword evidence="5" id="KW-0539">Nucleus</keyword>
<dbReference type="InterPro" id="IPR013083">
    <property type="entry name" value="Znf_RING/FYVE/PHD"/>
</dbReference>
<feature type="region of interest" description="Disordered" evidence="7">
    <location>
        <begin position="254"/>
        <end position="277"/>
    </location>
</feature>
<dbReference type="InterPro" id="IPR011011">
    <property type="entry name" value="Znf_FYVE_PHD"/>
</dbReference>
<proteinExistence type="predicted"/>
<evidence type="ECO:0000256" key="1">
    <source>
        <dbReference type="ARBA" id="ARBA00004123"/>
    </source>
</evidence>
<feature type="non-terminal residue" evidence="9">
    <location>
        <position position="1"/>
    </location>
</feature>
<reference evidence="9 10" key="1">
    <citation type="journal article" date="2021" name="J. Hered.">
        <title>A chromosome-level genome assembly of the parasitoid wasp, Cotesia glomerata (Hymenoptera: Braconidae).</title>
        <authorList>
            <person name="Pinto B.J."/>
            <person name="Weis J.J."/>
            <person name="Gamble T."/>
            <person name="Ode P.J."/>
            <person name="Paul R."/>
            <person name="Zaspel J.M."/>
        </authorList>
    </citation>
    <scope>NUCLEOTIDE SEQUENCE [LARGE SCALE GENOMIC DNA]</scope>
    <source>
        <strain evidence="9">CgM1</strain>
    </source>
</reference>
<dbReference type="InterPro" id="IPR019787">
    <property type="entry name" value="Znf_PHD-finger"/>
</dbReference>
<accession>A0AAV7I666</accession>
<evidence type="ECO:0000256" key="2">
    <source>
        <dbReference type="ARBA" id="ARBA00022723"/>
    </source>
</evidence>
<dbReference type="PANTHER" id="PTHR15464">
    <property type="entry name" value="TRANSCRIPTION FACTOR 19"/>
    <property type="match status" value="1"/>
</dbReference>
<keyword evidence="2" id="KW-0479">Metal-binding</keyword>
<evidence type="ECO:0000313" key="9">
    <source>
        <dbReference type="EMBL" id="KAH0545651.1"/>
    </source>
</evidence>
<dbReference type="SMART" id="SM00249">
    <property type="entry name" value="PHD"/>
    <property type="match status" value="1"/>
</dbReference>
<dbReference type="InterPro" id="IPR042803">
    <property type="entry name" value="TCF19"/>
</dbReference>
<dbReference type="Proteomes" id="UP000826195">
    <property type="component" value="Unassembled WGS sequence"/>
</dbReference>
<evidence type="ECO:0000256" key="4">
    <source>
        <dbReference type="ARBA" id="ARBA00022833"/>
    </source>
</evidence>
<feature type="region of interest" description="Disordered" evidence="7">
    <location>
        <begin position="148"/>
        <end position="203"/>
    </location>
</feature>
<dbReference type="FunFam" id="3.30.40.10:FF:000023">
    <property type="entry name" value="Lysine (K)-specific demethylase 5A"/>
    <property type="match status" value="1"/>
</dbReference>
<dbReference type="Pfam" id="PF00628">
    <property type="entry name" value="PHD"/>
    <property type="match status" value="1"/>
</dbReference>
<sequence length="277" mass="30204">SKLHRKLQSQGGESAVTLSISARTRLEDLMMEGDLLEVALDETQDIWRILSHTNSPTTVRKYATFEEVQASFNSDMKDAKKRGRKRKSDEFDMGKTISRQKIVDEKSPANTPNAIIKKKGANTPTGGSGAGAGAGAGAAAGAAATGLNNKDKKIMPQSPLKRGPRKIKRKDGEDVPKKKGGNRKKTKQDTSDEEDDCAADSCLRPNGREVDWVQCDGGCNGWFHMHCVGLDKTELAEEDDYICSNCKDADQNTTSQGYLSGDNEPDIEEPTSFARTY</sequence>
<keyword evidence="4" id="KW-0862">Zinc</keyword>
<dbReference type="Gene3D" id="3.30.40.10">
    <property type="entry name" value="Zinc/RING finger domain, C3HC4 (zinc finger)"/>
    <property type="match status" value="1"/>
</dbReference>
<dbReference type="CDD" id="cd15610">
    <property type="entry name" value="PHD3_KDM5A_like"/>
    <property type="match status" value="1"/>
</dbReference>
<dbReference type="InterPro" id="IPR001965">
    <property type="entry name" value="Znf_PHD"/>
</dbReference>
<dbReference type="EMBL" id="JAHXZJ010002237">
    <property type="protein sequence ID" value="KAH0545651.1"/>
    <property type="molecule type" value="Genomic_DNA"/>
</dbReference>
<evidence type="ECO:0000256" key="6">
    <source>
        <dbReference type="PROSITE-ProRule" id="PRU00146"/>
    </source>
</evidence>
<name>A0AAV7I666_COTGL</name>
<dbReference type="SUPFAM" id="SSF57903">
    <property type="entry name" value="FYVE/PHD zinc finger"/>
    <property type="match status" value="1"/>
</dbReference>
<dbReference type="GO" id="GO:0008270">
    <property type="term" value="F:zinc ion binding"/>
    <property type="evidence" value="ECO:0007669"/>
    <property type="project" value="UniProtKB-KW"/>
</dbReference>
<gene>
    <name evidence="9" type="ORF">KQX54_002028</name>
</gene>
<comment type="caution">
    <text evidence="9">The sequence shown here is derived from an EMBL/GenBank/DDBJ whole genome shotgun (WGS) entry which is preliminary data.</text>
</comment>
<evidence type="ECO:0000256" key="5">
    <source>
        <dbReference type="ARBA" id="ARBA00023242"/>
    </source>
</evidence>
<protein>
    <recommendedName>
        <fullName evidence="8">PHD-type domain-containing protein</fullName>
    </recommendedName>
</protein>
<evidence type="ECO:0000313" key="10">
    <source>
        <dbReference type="Proteomes" id="UP000826195"/>
    </source>
</evidence>